<evidence type="ECO:0000256" key="1">
    <source>
        <dbReference type="SAM" id="MobiDB-lite"/>
    </source>
</evidence>
<feature type="compositionally biased region" description="Pro residues" evidence="1">
    <location>
        <begin position="279"/>
        <end position="289"/>
    </location>
</feature>
<dbReference type="PROSITE" id="PS50077">
    <property type="entry name" value="HEAT_REPEAT"/>
    <property type="match status" value="1"/>
</dbReference>
<accession>A0A2Z3GR35</accession>
<dbReference type="SUPFAM" id="SSF48371">
    <property type="entry name" value="ARM repeat"/>
    <property type="match status" value="1"/>
</dbReference>
<reference evidence="3 4" key="1">
    <citation type="submission" date="2018-01" db="EMBL/GenBank/DDBJ databases">
        <title>G. obscuriglobus.</title>
        <authorList>
            <person name="Franke J."/>
            <person name="Blomberg W."/>
            <person name="Selmecki A."/>
        </authorList>
    </citation>
    <scope>NUCLEOTIDE SEQUENCE [LARGE SCALE GENOMIC DNA]</scope>
    <source>
        <strain evidence="3 4">DSM 5831</strain>
    </source>
</reference>
<dbReference type="SMART" id="SM00567">
    <property type="entry name" value="EZ_HEAT"/>
    <property type="match status" value="2"/>
</dbReference>
<protein>
    <submittedName>
        <fullName evidence="3">HEAT repeat domain-containing protein</fullName>
    </submittedName>
</protein>
<feature type="signal peptide" evidence="2">
    <location>
        <begin position="1"/>
        <end position="24"/>
    </location>
</feature>
<dbReference type="Proteomes" id="UP000245802">
    <property type="component" value="Chromosome"/>
</dbReference>
<dbReference type="KEGG" id="gog:C1280_01105"/>
<evidence type="ECO:0000256" key="2">
    <source>
        <dbReference type="SAM" id="SignalP"/>
    </source>
</evidence>
<dbReference type="Pfam" id="PF13646">
    <property type="entry name" value="HEAT_2"/>
    <property type="match status" value="1"/>
</dbReference>
<dbReference type="InterPro" id="IPR004155">
    <property type="entry name" value="PBS_lyase_HEAT"/>
</dbReference>
<feature type="region of interest" description="Disordered" evidence="1">
    <location>
        <begin position="47"/>
        <end position="71"/>
    </location>
</feature>
<dbReference type="OrthoDB" id="291332at2"/>
<dbReference type="AlphaFoldDB" id="A0A2Z3GR35"/>
<feature type="compositionally biased region" description="Pro residues" evidence="1">
    <location>
        <begin position="241"/>
        <end position="253"/>
    </location>
</feature>
<evidence type="ECO:0000313" key="4">
    <source>
        <dbReference type="Proteomes" id="UP000245802"/>
    </source>
</evidence>
<proteinExistence type="predicted"/>
<keyword evidence="4" id="KW-1185">Reference proteome</keyword>
<dbReference type="Gene3D" id="1.25.10.10">
    <property type="entry name" value="Leucine-rich Repeat Variant"/>
    <property type="match status" value="1"/>
</dbReference>
<evidence type="ECO:0000313" key="3">
    <source>
        <dbReference type="EMBL" id="AWM35758.1"/>
    </source>
</evidence>
<dbReference type="EMBL" id="CP025958">
    <property type="protein sequence ID" value="AWM35758.1"/>
    <property type="molecule type" value="Genomic_DNA"/>
</dbReference>
<dbReference type="InterPro" id="IPR011989">
    <property type="entry name" value="ARM-like"/>
</dbReference>
<dbReference type="InterPro" id="IPR016024">
    <property type="entry name" value="ARM-type_fold"/>
</dbReference>
<name>A0A2Z3GR35_9BACT</name>
<gene>
    <name evidence="3" type="ORF">C1280_01105</name>
</gene>
<feature type="chain" id="PRO_5016432342" evidence="2">
    <location>
        <begin position="25"/>
        <end position="330"/>
    </location>
</feature>
<dbReference type="InterPro" id="IPR021133">
    <property type="entry name" value="HEAT_type_2"/>
</dbReference>
<keyword evidence="2" id="KW-0732">Signal</keyword>
<feature type="region of interest" description="Disordered" evidence="1">
    <location>
        <begin position="238"/>
        <end position="294"/>
    </location>
</feature>
<sequence length="330" mass="34191">MESLVSRTQIALVALAAFSLPALAGPTNPFSRKPRLDEAKAHALVETLKSDRDEKKRKAAADELGRADPRLSPDVAPALVRALRNDESASVRVEAAASLRELGEVYPQAAVALSEAAEGDSSPLVRLAAQRTLWEYHLSGYRAAKGGDGLPAQTVEPPIASPAGPRQAVALIPAPPVPAVPARLPPIATTATLQLPAVVSQPVGMRPPATQPLPPSGPRLLWPNVLPGARAAVRSMFTPAAPTPAPPAAPTAAPPSVSNLTSEPPVAKNPPRVAIAPSRPAPAPEPPQQVPVAVPDYVPTLPPFRPDLPGVVTPPWATPLPVPKTGPQPK</sequence>
<organism evidence="3 4">
    <name type="scientific">Gemmata obscuriglobus</name>
    <dbReference type="NCBI Taxonomy" id="114"/>
    <lineage>
        <taxon>Bacteria</taxon>
        <taxon>Pseudomonadati</taxon>
        <taxon>Planctomycetota</taxon>
        <taxon>Planctomycetia</taxon>
        <taxon>Gemmatales</taxon>
        <taxon>Gemmataceae</taxon>
        <taxon>Gemmata</taxon>
    </lineage>
</organism>